<dbReference type="InterPro" id="IPR000845">
    <property type="entry name" value="Nucleoside_phosphorylase_d"/>
</dbReference>
<keyword evidence="6" id="KW-1185">Reference proteome</keyword>
<gene>
    <name evidence="5" type="ORF">F1559_000378</name>
</gene>
<feature type="domain" description="Nucleoside phosphorylase" evidence="4">
    <location>
        <begin position="3"/>
        <end position="270"/>
    </location>
</feature>
<protein>
    <recommendedName>
        <fullName evidence="4">Nucleoside phosphorylase domain-containing protein</fullName>
    </recommendedName>
</protein>
<dbReference type="GO" id="GO:0005829">
    <property type="term" value="C:cytosol"/>
    <property type="evidence" value="ECO:0007669"/>
    <property type="project" value="TreeGrafter"/>
</dbReference>
<evidence type="ECO:0000313" key="5">
    <source>
        <dbReference type="EMBL" id="KAF6000975.1"/>
    </source>
</evidence>
<accession>A0A7J7ID06</accession>
<dbReference type="GO" id="GO:0017061">
    <property type="term" value="F:S-methyl-5-thioadenosine phosphorylase activity"/>
    <property type="evidence" value="ECO:0007669"/>
    <property type="project" value="InterPro"/>
</dbReference>
<keyword evidence="3" id="KW-0660">Purine salvage</keyword>
<dbReference type="PANTHER" id="PTHR42679:SF2">
    <property type="entry name" value="S-METHYL-5'-THIOADENOSINE PHOSPHORYLASE"/>
    <property type="match status" value="1"/>
</dbReference>
<dbReference type="SUPFAM" id="SSF53167">
    <property type="entry name" value="Purine and uridine phosphorylases"/>
    <property type="match status" value="1"/>
</dbReference>
<dbReference type="CDD" id="cd09010">
    <property type="entry name" value="MTAP_SsMTAPII_like_MTIP"/>
    <property type="match status" value="1"/>
</dbReference>
<dbReference type="GO" id="GO:0006166">
    <property type="term" value="P:purine ribonucleoside salvage"/>
    <property type="evidence" value="ECO:0007669"/>
    <property type="project" value="UniProtKB-KW"/>
</dbReference>
<organism evidence="5 6">
    <name type="scientific">Cyanidiococcus yangmingshanensis</name>
    <dbReference type="NCBI Taxonomy" id="2690220"/>
    <lineage>
        <taxon>Eukaryota</taxon>
        <taxon>Rhodophyta</taxon>
        <taxon>Bangiophyceae</taxon>
        <taxon>Cyanidiales</taxon>
        <taxon>Cyanidiaceae</taxon>
        <taxon>Cyanidiococcus</taxon>
    </lineage>
</organism>
<dbReference type="PANTHER" id="PTHR42679">
    <property type="entry name" value="S-METHYL-5'-THIOADENOSINE PHOSPHORYLASE"/>
    <property type="match status" value="1"/>
</dbReference>
<keyword evidence="1" id="KW-0328">Glycosyltransferase</keyword>
<comment type="caution">
    <text evidence="5">The sequence shown here is derived from an EMBL/GenBank/DDBJ whole genome shotgun (WGS) entry which is preliminary data.</text>
</comment>
<reference evidence="5 6" key="1">
    <citation type="journal article" date="2020" name="J. Phycol.">
        <title>Comparative genome analysis reveals Cyanidiococcus gen. nov., a new extremophilic red algal genus sister to Cyanidioschyzon (Cyanidioschyzonaceae, Rhodophyta).</title>
        <authorList>
            <person name="Liu S.-L."/>
            <person name="Chiang Y.-R."/>
            <person name="Yoon H.S."/>
            <person name="Fu H.-Y."/>
        </authorList>
    </citation>
    <scope>NUCLEOTIDE SEQUENCE [LARGE SCALE GENOMIC DNA]</scope>
    <source>
        <strain evidence="5 6">THAL066</strain>
    </source>
</reference>
<evidence type="ECO:0000313" key="6">
    <source>
        <dbReference type="Proteomes" id="UP000530660"/>
    </source>
</evidence>
<evidence type="ECO:0000256" key="3">
    <source>
        <dbReference type="ARBA" id="ARBA00022726"/>
    </source>
</evidence>
<evidence type="ECO:0000259" key="4">
    <source>
        <dbReference type="Pfam" id="PF01048"/>
    </source>
</evidence>
<dbReference type="GO" id="GO:0019509">
    <property type="term" value="P:L-methionine salvage from methylthioadenosine"/>
    <property type="evidence" value="ECO:0007669"/>
    <property type="project" value="TreeGrafter"/>
</dbReference>
<dbReference type="Pfam" id="PF01048">
    <property type="entry name" value="PNP_UDP_1"/>
    <property type="match status" value="1"/>
</dbReference>
<sequence length="274" mass="30332">MLGILGGTSLFHSQIFSSFEKQQLHTPYGDVIYYRNQVEPVFVYLQRHHADAVRGAGAYTPPHRIQHRANAYALKEIGVDRCIGVYSVGSLNVSLPVGTCVITSDFCALPQLVRAETFFDEDQRGHAVIQFDQGLRKQVLDTVQSLVNESSLRLDAADSASQIVSASCESTLVPVRLYDGGVYVQTAGPRFETPAEVRMLRTFGDVVGMTGASEAVCCSELGIAYMQICMVDNMANGLLSEAEQLQITQFHDNVRHNLKRVEQIIQRVIEVLHQ</sequence>
<dbReference type="InterPro" id="IPR010044">
    <property type="entry name" value="MTAP"/>
</dbReference>
<name>A0A7J7ID06_9RHOD</name>
<dbReference type="Proteomes" id="UP000530660">
    <property type="component" value="Unassembled WGS sequence"/>
</dbReference>
<evidence type="ECO:0000256" key="2">
    <source>
        <dbReference type="ARBA" id="ARBA00022679"/>
    </source>
</evidence>
<dbReference type="InterPro" id="IPR035994">
    <property type="entry name" value="Nucleoside_phosphorylase_sf"/>
</dbReference>
<dbReference type="EMBL" id="VWRR01000016">
    <property type="protein sequence ID" value="KAF6000975.1"/>
    <property type="molecule type" value="Genomic_DNA"/>
</dbReference>
<proteinExistence type="predicted"/>
<keyword evidence="2" id="KW-0808">Transferase</keyword>
<evidence type="ECO:0000256" key="1">
    <source>
        <dbReference type="ARBA" id="ARBA00022676"/>
    </source>
</evidence>
<dbReference type="OrthoDB" id="431409at2759"/>
<dbReference type="Gene3D" id="3.40.50.1580">
    <property type="entry name" value="Nucleoside phosphorylase domain"/>
    <property type="match status" value="1"/>
</dbReference>
<dbReference type="AlphaFoldDB" id="A0A7J7ID06"/>